<name>A0A1W0E5N1_9MICR</name>
<dbReference type="PANTHER" id="PTHR12914">
    <property type="entry name" value="PARTNER OF SLD5"/>
    <property type="match status" value="1"/>
</dbReference>
<reference evidence="2 3" key="1">
    <citation type="journal article" date="2017" name="Environ. Microbiol.">
        <title>Decay of the glycolytic pathway and adaptation to intranuclear parasitism within Enterocytozoonidae microsporidia.</title>
        <authorList>
            <person name="Wiredu Boakye D."/>
            <person name="Jaroenlak P."/>
            <person name="Prachumwat A."/>
            <person name="Williams T.A."/>
            <person name="Bateman K.S."/>
            <person name="Itsathitphaisarn O."/>
            <person name="Sritunyalucksana K."/>
            <person name="Paszkiewicz K.H."/>
            <person name="Moore K.A."/>
            <person name="Stentiford G.D."/>
            <person name="Williams B.A."/>
        </authorList>
    </citation>
    <scope>NUCLEOTIDE SEQUENCE [LARGE SCALE GENOMIC DNA]</scope>
    <source>
        <strain evidence="2 3">TH1</strain>
    </source>
</reference>
<evidence type="ECO:0000313" key="3">
    <source>
        <dbReference type="Proteomes" id="UP000192758"/>
    </source>
</evidence>
<comment type="subunit">
    <text evidence="1">Component of the GINS complex.</text>
</comment>
<dbReference type="EMBL" id="MNPJ01000019">
    <property type="protein sequence ID" value="OQS54577.1"/>
    <property type="molecule type" value="Genomic_DNA"/>
</dbReference>
<dbReference type="InterPro" id="IPR005339">
    <property type="entry name" value="GINS_Psf1"/>
</dbReference>
<keyword evidence="1" id="KW-0539">Nucleus</keyword>
<dbReference type="AlphaFoldDB" id="A0A1W0E5N1"/>
<dbReference type="InterPro" id="IPR036224">
    <property type="entry name" value="GINS_bundle-like_dom_sf"/>
</dbReference>
<accession>A0A1W0E5N1</accession>
<sequence length="182" mass="21844">MVLTNFNEIFTEIKNKKLVRYNNAVISNLLEETEYLENQISQISLQINEEETSNKVSVNYALLLKYKERNERLLKTYIYNRIMKIEQLVLNKQEILRETLSLDEIMFEKNFEKLVEKSYMKFFKTISRSPPLDFYTKIMAKEDCGVILTNNEFIDIVKGRMYFIKKSDVKHLFKQDKIEEIL</sequence>
<comment type="similarity">
    <text evidence="1">Belongs to the GINS1/PSF1 family.</text>
</comment>
<dbReference type="SUPFAM" id="SSF158573">
    <property type="entry name" value="GINS helical bundle-like"/>
    <property type="match status" value="1"/>
</dbReference>
<dbReference type="OrthoDB" id="10252587at2759"/>
<evidence type="ECO:0000313" key="2">
    <source>
        <dbReference type="EMBL" id="OQS54577.1"/>
    </source>
</evidence>
<dbReference type="PANTHER" id="PTHR12914:SF2">
    <property type="entry name" value="DNA REPLICATION COMPLEX GINS PROTEIN PSF1"/>
    <property type="match status" value="1"/>
</dbReference>
<evidence type="ECO:0000256" key="1">
    <source>
        <dbReference type="RuleBase" id="RU368085"/>
    </source>
</evidence>
<comment type="caution">
    <text evidence="2">The sequence shown here is derived from an EMBL/GenBank/DDBJ whole genome shotgun (WGS) entry which is preliminary data.</text>
</comment>
<dbReference type="GO" id="GO:1902983">
    <property type="term" value="P:DNA strand elongation involved in mitotic DNA replication"/>
    <property type="evidence" value="ECO:0007669"/>
    <property type="project" value="TreeGrafter"/>
</dbReference>
<dbReference type="VEuPathDB" id="MicrosporidiaDB:EHP00_82"/>
<dbReference type="STRING" id="646526.A0A1W0E5N1"/>
<organism evidence="2 3">
    <name type="scientific">Ecytonucleospora hepatopenaei</name>
    <dbReference type="NCBI Taxonomy" id="646526"/>
    <lineage>
        <taxon>Eukaryota</taxon>
        <taxon>Fungi</taxon>
        <taxon>Fungi incertae sedis</taxon>
        <taxon>Microsporidia</taxon>
        <taxon>Enterocytozoonidae</taxon>
        <taxon>Ecytonucleospora</taxon>
    </lineage>
</organism>
<gene>
    <name evidence="2" type="ORF">EHP00_82</name>
</gene>
<comment type="subcellular location">
    <subcellularLocation>
        <location evidence="1">Nucleus</location>
    </subcellularLocation>
</comment>
<proteinExistence type="inferred from homology"/>
<comment type="function">
    <text evidence="1">Required for correct functioning of the GINS complex, a complex that plays an essential role in the initiation of DNA replication, and progression of DNA replication forks. GINS complex seems to bind preferentially to single-stranded DNA.</text>
</comment>
<dbReference type="GO" id="GO:0000811">
    <property type="term" value="C:GINS complex"/>
    <property type="evidence" value="ECO:0007669"/>
    <property type="project" value="UniProtKB-UniRule"/>
</dbReference>
<protein>
    <recommendedName>
        <fullName evidence="1">DNA replication complex GINS protein PSF1</fullName>
    </recommendedName>
</protein>
<keyword evidence="3" id="KW-1185">Reference proteome</keyword>
<keyword evidence="1" id="KW-0235">DNA replication</keyword>
<dbReference type="Proteomes" id="UP000192758">
    <property type="component" value="Unassembled WGS sequence"/>
</dbReference>
<dbReference type="Gene3D" id="1.20.58.1030">
    <property type="match status" value="1"/>
</dbReference>